<organism evidence="1 2">
    <name type="scientific">Flavisolibacter tropicus</name>
    <dbReference type="NCBI Taxonomy" id="1492898"/>
    <lineage>
        <taxon>Bacteria</taxon>
        <taxon>Pseudomonadati</taxon>
        <taxon>Bacteroidota</taxon>
        <taxon>Chitinophagia</taxon>
        <taxon>Chitinophagales</taxon>
        <taxon>Chitinophagaceae</taxon>
        <taxon>Flavisolibacter</taxon>
    </lineage>
</organism>
<dbReference type="EMBL" id="CP011390">
    <property type="protein sequence ID" value="ANE52199.1"/>
    <property type="molecule type" value="Genomic_DNA"/>
</dbReference>
<accession>A0A172TYN2</accession>
<protein>
    <submittedName>
        <fullName evidence="1">Uncharacterized protein</fullName>
    </submittedName>
</protein>
<evidence type="ECO:0000313" key="1">
    <source>
        <dbReference type="EMBL" id="ANE52199.1"/>
    </source>
</evidence>
<dbReference type="KEGG" id="fla:SY85_18595"/>
<reference evidence="2" key="1">
    <citation type="submission" date="2015-01" db="EMBL/GenBank/DDBJ databases">
        <title>Flavisolibacter sp./LCS9/ whole genome sequencing.</title>
        <authorList>
            <person name="Kim M.K."/>
            <person name="Srinivasan S."/>
            <person name="Lee J.-J."/>
        </authorList>
    </citation>
    <scope>NUCLEOTIDE SEQUENCE [LARGE SCALE GENOMIC DNA]</scope>
    <source>
        <strain evidence="2">LCS9</strain>
    </source>
</reference>
<name>A0A172TYN2_9BACT</name>
<reference evidence="1 2" key="2">
    <citation type="journal article" date="2016" name="Int. J. Syst. Evol. Microbiol.">
        <title>Flavisolibacter tropicus sp. nov., isolated from tropical soil.</title>
        <authorList>
            <person name="Lee J.J."/>
            <person name="Kang M.S."/>
            <person name="Kim G.S."/>
            <person name="Lee C.S."/>
            <person name="Lim S."/>
            <person name="Lee J."/>
            <person name="Roh S.H."/>
            <person name="Kang H."/>
            <person name="Ha J.M."/>
            <person name="Bae S."/>
            <person name="Jung H.Y."/>
            <person name="Kim M.K."/>
        </authorList>
    </citation>
    <scope>NUCLEOTIDE SEQUENCE [LARGE SCALE GENOMIC DNA]</scope>
    <source>
        <strain evidence="1 2">LCS9</strain>
    </source>
</reference>
<proteinExistence type="predicted"/>
<keyword evidence="2" id="KW-1185">Reference proteome</keyword>
<gene>
    <name evidence="1" type="ORF">SY85_18595</name>
</gene>
<dbReference type="AlphaFoldDB" id="A0A172TYN2"/>
<dbReference type="RefSeq" id="WP_066406435.1">
    <property type="nucleotide sequence ID" value="NZ_CP011390.1"/>
</dbReference>
<dbReference type="Proteomes" id="UP000077177">
    <property type="component" value="Chromosome"/>
</dbReference>
<sequence length="138" mass="15769">MEQEVFSDIVKNYLSERYPQFLDSIKYKADGSFDCSLKNPAKEFSVWIDTSNEEITIGLEDPASISGCHTHFTPYEDDTVEVLSDLSKLLEEIFTNKCVFYHSNISGFSWSSDIVKTLIEKKAEEAIEFFTWDGPVSI</sequence>
<evidence type="ECO:0000313" key="2">
    <source>
        <dbReference type="Proteomes" id="UP000077177"/>
    </source>
</evidence>
<dbReference type="OrthoDB" id="676831at2"/>